<sequence>MPTIGIILGSTRPNRVGDQVAHWVLDHASRRTDARFELLDLRAPCPTSTSRCRRPVGPASGLDGIGHLGFAWGPADGEPPVVTGMGIARSRQGLIIELHTIVTEIRPAP</sequence>
<protein>
    <submittedName>
        <fullName evidence="2">NADPH-dependent FMN reductase</fullName>
        <ecNumber evidence="2">1.-.-.-</ecNumber>
    </submittedName>
</protein>
<reference evidence="3" key="1">
    <citation type="journal article" date="2019" name="Int. J. Syst. Evol. Microbiol.">
        <title>The Global Catalogue of Microorganisms (GCM) 10K type strain sequencing project: providing services to taxonomists for standard genome sequencing and annotation.</title>
        <authorList>
            <consortium name="The Broad Institute Genomics Platform"/>
            <consortium name="The Broad Institute Genome Sequencing Center for Infectious Disease"/>
            <person name="Wu L."/>
            <person name="Ma J."/>
        </authorList>
    </citation>
    <scope>NUCLEOTIDE SEQUENCE [LARGE SCALE GENOMIC DNA]</scope>
    <source>
        <strain evidence="3">CCM 7224</strain>
    </source>
</reference>
<proteinExistence type="predicted"/>
<dbReference type="InterPro" id="IPR029039">
    <property type="entry name" value="Flavoprotein-like_sf"/>
</dbReference>
<dbReference type="Gene3D" id="3.40.50.360">
    <property type="match status" value="1"/>
</dbReference>
<accession>A0ABV9UW19</accession>
<dbReference type="SUPFAM" id="SSF52218">
    <property type="entry name" value="Flavoproteins"/>
    <property type="match status" value="1"/>
</dbReference>
<dbReference type="GO" id="GO:0016491">
    <property type="term" value="F:oxidoreductase activity"/>
    <property type="evidence" value="ECO:0007669"/>
    <property type="project" value="UniProtKB-KW"/>
</dbReference>
<dbReference type="Pfam" id="PF03358">
    <property type="entry name" value="FMN_red"/>
    <property type="match status" value="1"/>
</dbReference>
<name>A0ABV9UW19_9ACTN</name>
<dbReference type="RefSeq" id="WP_344374044.1">
    <property type="nucleotide sequence ID" value="NZ_BAAASQ010000008.1"/>
</dbReference>
<dbReference type="EC" id="1.-.-.-" evidence="2"/>
<dbReference type="EMBL" id="JBHSIZ010000036">
    <property type="protein sequence ID" value="MFC4960347.1"/>
    <property type="molecule type" value="Genomic_DNA"/>
</dbReference>
<feature type="domain" description="NADPH-dependent FMN reductase-like" evidence="1">
    <location>
        <begin position="3"/>
        <end position="44"/>
    </location>
</feature>
<comment type="caution">
    <text evidence="2">The sequence shown here is derived from an EMBL/GenBank/DDBJ whole genome shotgun (WGS) entry which is preliminary data.</text>
</comment>
<dbReference type="Proteomes" id="UP001595834">
    <property type="component" value="Unassembled WGS sequence"/>
</dbReference>
<organism evidence="2 3">
    <name type="scientific">Streptomyces mauvecolor</name>
    <dbReference type="NCBI Taxonomy" id="58345"/>
    <lineage>
        <taxon>Bacteria</taxon>
        <taxon>Bacillati</taxon>
        <taxon>Actinomycetota</taxon>
        <taxon>Actinomycetes</taxon>
        <taxon>Kitasatosporales</taxon>
        <taxon>Streptomycetaceae</taxon>
        <taxon>Streptomyces</taxon>
    </lineage>
</organism>
<evidence type="ECO:0000259" key="1">
    <source>
        <dbReference type="Pfam" id="PF03358"/>
    </source>
</evidence>
<evidence type="ECO:0000313" key="2">
    <source>
        <dbReference type="EMBL" id="MFC4960347.1"/>
    </source>
</evidence>
<keyword evidence="3" id="KW-1185">Reference proteome</keyword>
<gene>
    <name evidence="2" type="ORF">ACFPFX_29025</name>
</gene>
<dbReference type="InterPro" id="IPR005025">
    <property type="entry name" value="FMN_Rdtase-like_dom"/>
</dbReference>
<keyword evidence="2" id="KW-0560">Oxidoreductase</keyword>
<evidence type="ECO:0000313" key="3">
    <source>
        <dbReference type="Proteomes" id="UP001595834"/>
    </source>
</evidence>